<gene>
    <name evidence="1" type="ORF">UU80_C0006G0061</name>
</gene>
<evidence type="ECO:0000313" key="2">
    <source>
        <dbReference type="Proteomes" id="UP000034920"/>
    </source>
</evidence>
<accession>A0A0G0XCC5</accession>
<protein>
    <submittedName>
        <fullName evidence="1">Uncharacterized protein</fullName>
    </submittedName>
</protein>
<reference evidence="1 2" key="1">
    <citation type="journal article" date="2015" name="Nature">
        <title>rRNA introns, odd ribosomes, and small enigmatic genomes across a large radiation of phyla.</title>
        <authorList>
            <person name="Brown C.T."/>
            <person name="Hug L.A."/>
            <person name="Thomas B.C."/>
            <person name="Sharon I."/>
            <person name="Castelle C.J."/>
            <person name="Singh A."/>
            <person name="Wilkins M.J."/>
            <person name="Williams K.H."/>
            <person name="Banfield J.F."/>
        </authorList>
    </citation>
    <scope>NUCLEOTIDE SEQUENCE [LARGE SCALE GENOMIC DNA]</scope>
</reference>
<name>A0A0G0XCC5_UNCKA</name>
<evidence type="ECO:0000313" key="1">
    <source>
        <dbReference type="EMBL" id="KKS22535.1"/>
    </source>
</evidence>
<comment type="caution">
    <text evidence="1">The sequence shown here is derived from an EMBL/GenBank/DDBJ whole genome shotgun (WGS) entry which is preliminary data.</text>
</comment>
<dbReference type="AlphaFoldDB" id="A0A0G0XCC5"/>
<sequence length="162" mass="18412">MTISNPEVLDNLPEATSDEVREVSLEEVERALREMYDGGFFTRMRSAVEHSPFFVGSKKDSPVVGPEDDAGLVLDMFREHLNDVFIVLKKDGDGTYQRIYDYLEPGSFTRKVALAYYDSEEETEWALTGSNIVGRQSYTKVDFPNHDDITIIKKHVTIPDVV</sequence>
<dbReference type="Proteomes" id="UP000034920">
    <property type="component" value="Unassembled WGS sequence"/>
</dbReference>
<proteinExistence type="predicted"/>
<dbReference type="EMBL" id="LCCA01000006">
    <property type="protein sequence ID" value="KKS22535.1"/>
    <property type="molecule type" value="Genomic_DNA"/>
</dbReference>
<organism evidence="1 2">
    <name type="scientific">candidate division WWE3 bacterium GW2011_GWA1_41_8</name>
    <dbReference type="NCBI Taxonomy" id="1619103"/>
    <lineage>
        <taxon>Bacteria</taxon>
        <taxon>Katanobacteria</taxon>
    </lineage>
</organism>